<proteinExistence type="inferred from homology"/>
<dbReference type="CDD" id="cd05374">
    <property type="entry name" value="17beta-HSD-like_SDR_c"/>
    <property type="match status" value="1"/>
</dbReference>
<dbReference type="NCBIfam" id="NF004824">
    <property type="entry name" value="PRK06180.1"/>
    <property type="match status" value="1"/>
</dbReference>
<dbReference type="SMART" id="SM00822">
    <property type="entry name" value="PKS_KR"/>
    <property type="match status" value="1"/>
</dbReference>
<dbReference type="PRINTS" id="PR00080">
    <property type="entry name" value="SDRFAMILY"/>
</dbReference>
<dbReference type="InterPro" id="IPR036291">
    <property type="entry name" value="NAD(P)-bd_dom_sf"/>
</dbReference>
<evidence type="ECO:0000313" key="7">
    <source>
        <dbReference type="Proteomes" id="UP000238356"/>
    </source>
</evidence>
<dbReference type="PROSITE" id="PS00061">
    <property type="entry name" value="ADH_SHORT"/>
    <property type="match status" value="1"/>
</dbReference>
<dbReference type="Gene3D" id="3.40.50.720">
    <property type="entry name" value="NAD(P)-binding Rossmann-like Domain"/>
    <property type="match status" value="1"/>
</dbReference>
<protein>
    <submittedName>
        <fullName evidence="6">KR domain-containing protein</fullName>
    </submittedName>
</protein>
<dbReference type="GO" id="GO:0016491">
    <property type="term" value="F:oxidoreductase activity"/>
    <property type="evidence" value="ECO:0007669"/>
    <property type="project" value="UniProtKB-KW"/>
</dbReference>
<accession>A0A2S6A844</accession>
<evidence type="ECO:0000256" key="4">
    <source>
        <dbReference type="SAM" id="MobiDB-lite"/>
    </source>
</evidence>
<dbReference type="Pfam" id="PF00106">
    <property type="entry name" value="adh_short"/>
    <property type="match status" value="1"/>
</dbReference>
<feature type="domain" description="Ketoreductase" evidence="5">
    <location>
        <begin position="66"/>
        <end position="242"/>
    </location>
</feature>
<keyword evidence="7" id="KW-1185">Reference proteome</keyword>
<keyword evidence="2" id="KW-0560">Oxidoreductase</keyword>
<comment type="similarity">
    <text evidence="1 3">Belongs to the short-chain dehydrogenases/reductases (SDR) family.</text>
</comment>
<feature type="region of interest" description="Disordered" evidence="4">
    <location>
        <begin position="1"/>
        <end position="36"/>
    </location>
</feature>
<dbReference type="InterPro" id="IPR002347">
    <property type="entry name" value="SDR_fam"/>
</dbReference>
<evidence type="ECO:0000256" key="3">
    <source>
        <dbReference type="RuleBase" id="RU000363"/>
    </source>
</evidence>
<comment type="caution">
    <text evidence="6">The sequence shown here is derived from an EMBL/GenBank/DDBJ whole genome shotgun (WGS) entry which is preliminary data.</text>
</comment>
<evidence type="ECO:0000256" key="1">
    <source>
        <dbReference type="ARBA" id="ARBA00006484"/>
    </source>
</evidence>
<dbReference type="InterPro" id="IPR051911">
    <property type="entry name" value="SDR_oxidoreductase"/>
</dbReference>
<reference evidence="6 7" key="1">
    <citation type="submission" date="2018-02" db="EMBL/GenBank/DDBJ databases">
        <title>8 Nocardia nova and 1 Nocardia cyriacigeorgica strain used for evolution to TMP-SMX.</title>
        <authorList>
            <person name="Mehta H."/>
            <person name="Weng J."/>
            <person name="Shamoo Y."/>
        </authorList>
    </citation>
    <scope>NUCLEOTIDE SEQUENCE [LARGE SCALE GENOMIC DNA]</scope>
    <source>
        <strain evidence="6 7">BAA2227</strain>
    </source>
</reference>
<dbReference type="Proteomes" id="UP000238356">
    <property type="component" value="Unassembled WGS sequence"/>
</dbReference>
<evidence type="ECO:0000313" key="6">
    <source>
        <dbReference type="EMBL" id="PPJ29145.1"/>
    </source>
</evidence>
<evidence type="ECO:0000256" key="2">
    <source>
        <dbReference type="ARBA" id="ARBA00023002"/>
    </source>
</evidence>
<name>A0A2S6A844_9NOCA</name>
<dbReference type="PRINTS" id="PR00081">
    <property type="entry name" value="GDHRDH"/>
</dbReference>
<evidence type="ECO:0000259" key="5">
    <source>
        <dbReference type="SMART" id="SM00822"/>
    </source>
</evidence>
<dbReference type="SUPFAM" id="SSF51735">
    <property type="entry name" value="NAD(P)-binding Rossmann-fold domains"/>
    <property type="match status" value="1"/>
</dbReference>
<organism evidence="6 7">
    <name type="scientific">Nocardia nova</name>
    <dbReference type="NCBI Taxonomy" id="37330"/>
    <lineage>
        <taxon>Bacteria</taxon>
        <taxon>Bacillati</taxon>
        <taxon>Actinomycetota</taxon>
        <taxon>Actinomycetes</taxon>
        <taxon>Mycobacteriales</taxon>
        <taxon>Nocardiaceae</taxon>
        <taxon>Nocardia</taxon>
    </lineage>
</organism>
<dbReference type="InterPro" id="IPR057326">
    <property type="entry name" value="KR_dom"/>
</dbReference>
<sequence length="341" mass="35937">MKRRGPPCAAPVAQSGGRIGPSRSAQDGFGERERGGRKALDFTTGDRQRFLSYPELPRRVSVSTGKVWLITGASSGFGRAIAQNAIDAGDIVVAVARRTAALDDLVAAHPDRIEAVALDVTDTARVDAVVTDVIARYGRIDVLVNNAGRTQVGAVEETTDRELRDLFDLHVFGPAALTRAVLPQMRAQGSGAIVMMSSVGGQMSFAGFSAYSATKFALEGLSEALADEVAPFGIRVLVVEPGAFRTGLFGSGAAYFSAESDVYADTAGKTRRMIEGGDGTQPGDPVKAAAAIRAALEAERTPLRLPLGSDSVDTLLGHLDSVRAEISEWEKVSRATAFDEN</sequence>
<gene>
    <name evidence="6" type="ORF">C5F51_11785</name>
</gene>
<dbReference type="EMBL" id="PSZD01000006">
    <property type="protein sequence ID" value="PPJ29145.1"/>
    <property type="molecule type" value="Genomic_DNA"/>
</dbReference>
<dbReference type="AlphaFoldDB" id="A0A2S6A844"/>
<dbReference type="InterPro" id="IPR020904">
    <property type="entry name" value="Sc_DH/Rdtase_CS"/>
</dbReference>
<dbReference type="PANTHER" id="PTHR43976">
    <property type="entry name" value="SHORT CHAIN DEHYDROGENASE"/>
    <property type="match status" value="1"/>
</dbReference>
<dbReference type="PANTHER" id="PTHR43976:SF16">
    <property type="entry name" value="SHORT-CHAIN DEHYDROGENASE_REDUCTASE FAMILY PROTEIN"/>
    <property type="match status" value="1"/>
</dbReference>